<dbReference type="Proteomes" id="UP000050564">
    <property type="component" value="Unassembled WGS sequence"/>
</dbReference>
<evidence type="ECO:0000313" key="2">
    <source>
        <dbReference type="EMBL" id="RMN24974.1"/>
    </source>
</evidence>
<comment type="caution">
    <text evidence="1">The sequence shown here is derived from an EMBL/GenBank/DDBJ whole genome shotgun (WGS) entry which is preliminary data.</text>
</comment>
<reference evidence="2 4" key="2">
    <citation type="submission" date="2018-08" db="EMBL/GenBank/DDBJ databases">
        <title>Recombination of ecologically and evolutionarily significant loci maintains genetic cohesion in the Pseudomonas syringae species complex.</title>
        <authorList>
            <person name="Dillon M."/>
            <person name="Thakur S."/>
            <person name="Almeida R.N.D."/>
            <person name="Weir B.S."/>
            <person name="Guttman D.S."/>
        </authorList>
    </citation>
    <scope>NUCLEOTIDE SEQUENCE [LARGE SCALE GENOMIC DNA]</scope>
    <source>
        <strain evidence="2 4">ICMP 2821</strain>
    </source>
</reference>
<dbReference type="EMBL" id="RBOW01000690">
    <property type="protein sequence ID" value="RMN24974.1"/>
    <property type="molecule type" value="Genomic_DNA"/>
</dbReference>
<name>A0A0N8QWE4_PSECA</name>
<accession>A0A0N8QWE4</accession>
<evidence type="ECO:0000313" key="3">
    <source>
        <dbReference type="Proteomes" id="UP000050564"/>
    </source>
</evidence>
<protein>
    <submittedName>
        <fullName evidence="1">Uncharacterized protein</fullName>
    </submittedName>
</protein>
<evidence type="ECO:0000313" key="4">
    <source>
        <dbReference type="Proteomes" id="UP000281372"/>
    </source>
</evidence>
<reference evidence="1 3" key="1">
    <citation type="submission" date="2015-09" db="EMBL/GenBank/DDBJ databases">
        <title>Genome announcement of multiple Pseudomonas syringae strains.</title>
        <authorList>
            <person name="Thakur S."/>
            <person name="Wang P.W."/>
            <person name="Gong Y."/>
            <person name="Weir B.S."/>
            <person name="Guttman D.S."/>
        </authorList>
    </citation>
    <scope>NUCLEOTIDE SEQUENCE [LARGE SCALE GENOMIC DNA]</scope>
    <source>
        <strain evidence="1 3">ICMP2823</strain>
    </source>
</reference>
<dbReference type="AlphaFoldDB" id="A0A0N8QWE4"/>
<proteinExistence type="predicted"/>
<dbReference type="PATRIC" id="fig|86840.3.peg.2888"/>
<gene>
    <name evidence="1" type="ORF">ALO81_04750</name>
    <name evidence="2" type="ORF">ALQ64_05529</name>
</gene>
<evidence type="ECO:0000313" key="1">
    <source>
        <dbReference type="EMBL" id="KPW69758.1"/>
    </source>
</evidence>
<dbReference type="Proteomes" id="UP000281372">
    <property type="component" value="Unassembled WGS sequence"/>
</dbReference>
<organism evidence="1 3">
    <name type="scientific">Pseudomonas cannabina</name>
    <dbReference type="NCBI Taxonomy" id="86840"/>
    <lineage>
        <taxon>Bacteria</taxon>
        <taxon>Pseudomonadati</taxon>
        <taxon>Pseudomonadota</taxon>
        <taxon>Gammaproteobacteria</taxon>
        <taxon>Pseudomonadales</taxon>
        <taxon>Pseudomonadaceae</taxon>
        <taxon>Pseudomonas</taxon>
    </lineage>
</organism>
<dbReference type="EMBL" id="LJPX01000423">
    <property type="protein sequence ID" value="KPW69758.1"/>
    <property type="molecule type" value="Genomic_DNA"/>
</dbReference>
<sequence length="54" mass="5936">MPGSPMRSSLRLSQLLGAHGIDWRDVDPGEAKCLVAAYRDYCLVTCELAPNTTR</sequence>